<evidence type="ECO:0000313" key="7">
    <source>
        <dbReference type="Ensembl" id="ENSSAUP00010064641.1"/>
    </source>
</evidence>
<sequence length="218" mass="25213">MQRQHSQDAPLFGEDDDHIRRSKFNVRHPLASFFHLFFRSSAILVYLFCDIFSSRFIACMVTIILLLSCDFWTVKNVSGRLLVGLRWWNQVDDDGKSHWVFESKRTDSLRTNSGADSRIFWLGLVVCPIFWVFFVFSTIFSFKLKWLVSVSEVNVNLMSDSLAANCWHIPVCDFCPTGCSHHGLGFTMGQPVWLPQMQNGWTVQPERHGKELPWCADV</sequence>
<evidence type="ECO:0000256" key="3">
    <source>
        <dbReference type="ARBA" id="ARBA00022692"/>
    </source>
</evidence>
<proteinExistence type="inferred from homology"/>
<evidence type="ECO:0000256" key="2">
    <source>
        <dbReference type="ARBA" id="ARBA00005467"/>
    </source>
</evidence>
<organism evidence="7 8">
    <name type="scientific">Sparus aurata</name>
    <name type="common">Gilthead sea bream</name>
    <dbReference type="NCBI Taxonomy" id="8175"/>
    <lineage>
        <taxon>Eukaryota</taxon>
        <taxon>Metazoa</taxon>
        <taxon>Chordata</taxon>
        <taxon>Craniata</taxon>
        <taxon>Vertebrata</taxon>
        <taxon>Euteleostomi</taxon>
        <taxon>Actinopterygii</taxon>
        <taxon>Neopterygii</taxon>
        <taxon>Teleostei</taxon>
        <taxon>Neoteleostei</taxon>
        <taxon>Acanthomorphata</taxon>
        <taxon>Eupercaria</taxon>
        <taxon>Spariformes</taxon>
        <taxon>Sparidae</taxon>
        <taxon>Sparus</taxon>
    </lineage>
</organism>
<dbReference type="Pfam" id="PF05832">
    <property type="entry name" value="DUF846"/>
    <property type="match status" value="1"/>
</dbReference>
<comment type="similarity">
    <text evidence="2 6">Belongs to the TVP23 family.</text>
</comment>
<reference evidence="7" key="3">
    <citation type="submission" date="2025-09" db="UniProtKB">
        <authorList>
            <consortium name="Ensembl"/>
        </authorList>
    </citation>
    <scope>IDENTIFICATION</scope>
</reference>
<dbReference type="GO" id="GO:0000139">
    <property type="term" value="C:Golgi membrane"/>
    <property type="evidence" value="ECO:0007669"/>
    <property type="project" value="TreeGrafter"/>
</dbReference>
<dbReference type="OMA" id="QIFKQAM"/>
<gene>
    <name evidence="7" type="primary">zgc:112148</name>
</gene>
<evidence type="ECO:0000256" key="4">
    <source>
        <dbReference type="ARBA" id="ARBA00022989"/>
    </source>
</evidence>
<evidence type="ECO:0000256" key="5">
    <source>
        <dbReference type="ARBA" id="ARBA00023136"/>
    </source>
</evidence>
<protein>
    <recommendedName>
        <fullName evidence="6">Golgi apparatus membrane protein TVP23 homolog</fullName>
    </recommendedName>
</protein>
<reference evidence="7" key="2">
    <citation type="submission" date="2025-08" db="UniProtKB">
        <authorList>
            <consortium name="Ensembl"/>
        </authorList>
    </citation>
    <scope>IDENTIFICATION</scope>
</reference>
<name>A0A671YMS2_SPAAU</name>
<dbReference type="Proteomes" id="UP000472265">
    <property type="component" value="Chromosome 23"/>
</dbReference>
<reference evidence="7" key="1">
    <citation type="submission" date="2021-04" db="EMBL/GenBank/DDBJ databases">
        <authorList>
            <consortium name="Wellcome Sanger Institute Data Sharing"/>
        </authorList>
    </citation>
    <scope>NUCLEOTIDE SEQUENCE [LARGE SCALE GENOMIC DNA]</scope>
</reference>
<dbReference type="GO" id="GO:0009306">
    <property type="term" value="P:protein secretion"/>
    <property type="evidence" value="ECO:0007669"/>
    <property type="project" value="TreeGrafter"/>
</dbReference>
<evidence type="ECO:0000256" key="6">
    <source>
        <dbReference type="RuleBase" id="RU361206"/>
    </source>
</evidence>
<dbReference type="PANTHER" id="PTHR13019">
    <property type="entry name" value="GOLGI APPARATUS MEMBRANE PROTEIN TVP23"/>
    <property type="match status" value="1"/>
</dbReference>
<dbReference type="GeneTree" id="ENSGT00390000004428"/>
<accession>A0A671YMS2</accession>
<comment type="caution">
    <text evidence="6">Lacks conserved residue(s) required for the propagation of feature annotation.</text>
</comment>
<evidence type="ECO:0000313" key="8">
    <source>
        <dbReference type="Proteomes" id="UP000472265"/>
    </source>
</evidence>
<dbReference type="InterPro" id="IPR008564">
    <property type="entry name" value="TVP23-like"/>
</dbReference>
<comment type="subcellular location">
    <subcellularLocation>
        <location evidence="1 6">Membrane</location>
        <topology evidence="1 6">Multi-pass membrane protein</topology>
    </subcellularLocation>
</comment>
<dbReference type="PANTHER" id="PTHR13019:SF9">
    <property type="entry name" value="GOLGI APPARATUS MEMBRANE PROTEIN TVP23 HOMOLOG B"/>
    <property type="match status" value="1"/>
</dbReference>
<keyword evidence="4 6" id="KW-1133">Transmembrane helix</keyword>
<dbReference type="Ensembl" id="ENSSAUT00010067715.1">
    <property type="protein sequence ID" value="ENSSAUP00010064641.1"/>
    <property type="gene ID" value="ENSSAUG00010025909.1"/>
</dbReference>
<dbReference type="InParanoid" id="A0A671YMS2"/>
<keyword evidence="3 6" id="KW-0812">Transmembrane</keyword>
<keyword evidence="8" id="KW-1185">Reference proteome</keyword>
<dbReference type="AlphaFoldDB" id="A0A671YMS2"/>
<dbReference type="GO" id="GO:0016192">
    <property type="term" value="P:vesicle-mediated transport"/>
    <property type="evidence" value="ECO:0007669"/>
    <property type="project" value="TreeGrafter"/>
</dbReference>
<evidence type="ECO:0000256" key="1">
    <source>
        <dbReference type="ARBA" id="ARBA00004141"/>
    </source>
</evidence>
<feature type="transmembrane region" description="Helical" evidence="6">
    <location>
        <begin position="119"/>
        <end position="142"/>
    </location>
</feature>
<keyword evidence="5 6" id="KW-0472">Membrane</keyword>